<comment type="caution">
    <text evidence="4">Lacks conserved residue(s) required for the propagation of feature annotation.</text>
</comment>
<feature type="signal peptide" evidence="5">
    <location>
        <begin position="1"/>
        <end position="23"/>
    </location>
</feature>
<dbReference type="GO" id="GO:0016757">
    <property type="term" value="F:glycosyltransferase activity"/>
    <property type="evidence" value="ECO:0007669"/>
    <property type="project" value="InterPro"/>
</dbReference>
<comment type="caution">
    <text evidence="7">The sequence shown here is derived from an EMBL/GenBank/DDBJ whole genome shotgun (WGS) entry which is preliminary data.</text>
</comment>
<dbReference type="EMBL" id="JAEHOE010000028">
    <property type="protein sequence ID" value="KAG2494879.1"/>
    <property type="molecule type" value="Genomic_DNA"/>
</dbReference>
<keyword evidence="3" id="KW-0333">Golgi apparatus</keyword>
<dbReference type="AlphaFoldDB" id="A0A835Y474"/>
<keyword evidence="4" id="KW-1015">Disulfide bond</keyword>
<dbReference type="PANTHER" id="PTHR11062:SF376">
    <property type="entry name" value="EXOSTOSIN FAMILY PROTEIN"/>
    <property type="match status" value="1"/>
</dbReference>
<evidence type="ECO:0000256" key="2">
    <source>
        <dbReference type="ARBA" id="ARBA00010271"/>
    </source>
</evidence>
<dbReference type="PROSITE" id="PS50026">
    <property type="entry name" value="EGF_3"/>
    <property type="match status" value="1"/>
</dbReference>
<feature type="chain" id="PRO_5032461458" description="EGF-like domain-containing protein" evidence="5">
    <location>
        <begin position="24"/>
        <end position="646"/>
    </location>
</feature>
<dbReference type="OrthoDB" id="1924787at2759"/>
<protein>
    <recommendedName>
        <fullName evidence="6">EGF-like domain-containing protein</fullName>
    </recommendedName>
</protein>
<dbReference type="InterPro" id="IPR040911">
    <property type="entry name" value="Exostosin_GT47"/>
</dbReference>
<comment type="similarity">
    <text evidence="2">Belongs to the glycosyltransferase 47 family.</text>
</comment>
<reference evidence="7" key="1">
    <citation type="journal article" date="2020" name="bioRxiv">
        <title>Comparative genomics of Chlamydomonas.</title>
        <authorList>
            <person name="Craig R.J."/>
            <person name="Hasan A.R."/>
            <person name="Ness R.W."/>
            <person name="Keightley P.D."/>
        </authorList>
    </citation>
    <scope>NUCLEOTIDE SEQUENCE</scope>
    <source>
        <strain evidence="7">CCAP 11/70</strain>
    </source>
</reference>
<dbReference type="Gene3D" id="2.60.120.260">
    <property type="entry name" value="Galactose-binding domain-like"/>
    <property type="match status" value="1"/>
</dbReference>
<keyword evidence="5" id="KW-0732">Signal</keyword>
<gene>
    <name evidence="7" type="ORF">HYH03_007118</name>
</gene>
<dbReference type="Proteomes" id="UP000612055">
    <property type="component" value="Unassembled WGS sequence"/>
</dbReference>
<evidence type="ECO:0000256" key="4">
    <source>
        <dbReference type="PROSITE-ProRule" id="PRU00076"/>
    </source>
</evidence>
<proteinExistence type="inferred from homology"/>
<dbReference type="PROSITE" id="PS00022">
    <property type="entry name" value="EGF_1"/>
    <property type="match status" value="3"/>
</dbReference>
<organism evidence="7 8">
    <name type="scientific">Edaphochlamys debaryana</name>
    <dbReference type="NCBI Taxonomy" id="47281"/>
    <lineage>
        <taxon>Eukaryota</taxon>
        <taxon>Viridiplantae</taxon>
        <taxon>Chlorophyta</taxon>
        <taxon>core chlorophytes</taxon>
        <taxon>Chlorophyceae</taxon>
        <taxon>CS clade</taxon>
        <taxon>Chlamydomonadales</taxon>
        <taxon>Chlamydomonadales incertae sedis</taxon>
        <taxon>Edaphochlamys</taxon>
    </lineage>
</organism>
<evidence type="ECO:0000313" key="7">
    <source>
        <dbReference type="EMBL" id="KAG2494879.1"/>
    </source>
</evidence>
<evidence type="ECO:0000259" key="6">
    <source>
        <dbReference type="PROSITE" id="PS50026"/>
    </source>
</evidence>
<keyword evidence="8" id="KW-1185">Reference proteome</keyword>
<dbReference type="InterPro" id="IPR004263">
    <property type="entry name" value="Exostosin"/>
</dbReference>
<evidence type="ECO:0000313" key="8">
    <source>
        <dbReference type="Proteomes" id="UP000612055"/>
    </source>
</evidence>
<keyword evidence="4" id="KW-0245">EGF-like domain</keyword>
<evidence type="ECO:0000256" key="3">
    <source>
        <dbReference type="ARBA" id="ARBA00023034"/>
    </source>
</evidence>
<dbReference type="GO" id="GO:0000139">
    <property type="term" value="C:Golgi membrane"/>
    <property type="evidence" value="ECO:0007669"/>
    <property type="project" value="UniProtKB-SubCell"/>
</dbReference>
<dbReference type="SMART" id="SM00181">
    <property type="entry name" value="EGF"/>
    <property type="match status" value="3"/>
</dbReference>
<feature type="disulfide bond" evidence="4">
    <location>
        <begin position="212"/>
        <end position="221"/>
    </location>
</feature>
<dbReference type="PANTHER" id="PTHR11062">
    <property type="entry name" value="EXOSTOSIN HEPARAN SULFATE GLYCOSYLTRANSFERASE -RELATED"/>
    <property type="match status" value="1"/>
</dbReference>
<comment type="subcellular location">
    <subcellularLocation>
        <location evidence="1">Golgi apparatus membrane</location>
        <topology evidence="1">Single-pass type II membrane protein</topology>
    </subcellularLocation>
</comment>
<name>A0A835Y474_9CHLO</name>
<dbReference type="Pfam" id="PF03016">
    <property type="entry name" value="Exostosin_GT47"/>
    <property type="match status" value="1"/>
</dbReference>
<evidence type="ECO:0000256" key="5">
    <source>
        <dbReference type="SAM" id="SignalP"/>
    </source>
</evidence>
<dbReference type="PROSITE" id="PS01186">
    <property type="entry name" value="EGF_2"/>
    <property type="match status" value="3"/>
</dbReference>
<accession>A0A835Y474</accession>
<evidence type="ECO:0000256" key="1">
    <source>
        <dbReference type="ARBA" id="ARBA00004323"/>
    </source>
</evidence>
<dbReference type="Gene3D" id="2.10.25.10">
    <property type="entry name" value="Laminin"/>
    <property type="match status" value="1"/>
</dbReference>
<dbReference type="InterPro" id="IPR000742">
    <property type="entry name" value="EGF"/>
</dbReference>
<sequence length="646" mass="74125">MSGPWWRPSHLSLLALALVVVYAAEEVIEQARTCPERCTQNGNCNAETGKCNCNWGWEGEACEVDRLAACRQTPDDPGSCGYLWPKHCECFRACHNVHCPAPEILGDCTHELGASDHDVRCWIHADPNHAINSELPDDWNTSTIWYDRYTPEGSRASYDSNPDLRAPKEKWGMANWDGVQRAYPLSDCPNRCSNGRGVCMKWEHKAMQECVCHKGFNGTDCGTHDDTDACWFTTDCLGRGTCRSGFCHCKPGYFGMGCHRTTAFQPVTPGAVPDLRSHSKLKIYMYELPWTVAFPYDYNDGQFGRDPMYRAYEWFMMHFLRDNATRTENPYEANLFYVPMLLYFYIGNVRDPAPQAKWVIKHIQENYPFWNRSGGRDHFYFMTGDRGTCHASRWLQDSAIKLVHFGLQKRDMGWPDISNKEYGCIQVKRDLVVPPINQFLDILPTGAADYYQRIQQTGGRDENRTLLFGFAGGVGDGNIYSGGVRQALKRHLDALNATGALPPDVLFLEGRTPNYRQLLSTSKFCIAPYGYGWGLRLVQAVQFGCVPVIIQDWVYQPFEDFMPYEEFSVRLPASSIPSIVELLRGISDQELANMRLNLAKYYRAFIWEREYGGQAYEWTLSGLQRRLDNLRAEHIRRRHRHRRRDV</sequence>
<feature type="domain" description="EGF-like" evidence="6">
    <location>
        <begin position="184"/>
        <end position="222"/>
    </location>
</feature>